<feature type="compositionally biased region" description="Basic and acidic residues" evidence="1">
    <location>
        <begin position="1"/>
        <end position="11"/>
    </location>
</feature>
<name>M7X0P5_RHOT1</name>
<dbReference type="GeneID" id="27370742"/>
<feature type="compositionally biased region" description="Polar residues" evidence="1">
    <location>
        <begin position="255"/>
        <end position="267"/>
    </location>
</feature>
<feature type="compositionally biased region" description="Low complexity" evidence="1">
    <location>
        <begin position="310"/>
        <end position="322"/>
    </location>
</feature>
<reference evidence="2 3" key="1">
    <citation type="journal article" date="2012" name="Nat. Commun.">
        <title>A multi-omic map of the lipid-producing yeast Rhodosporidium toruloides.</title>
        <authorList>
            <person name="Zhu Z."/>
            <person name="Zhang S."/>
            <person name="Liu H."/>
            <person name="Shen H."/>
            <person name="Lin X."/>
            <person name="Yang F."/>
            <person name="Zhou Y.J."/>
            <person name="Jin G."/>
            <person name="Ye M."/>
            <person name="Zou H."/>
            <person name="Zou H."/>
            <person name="Zhao Z.K."/>
        </authorList>
    </citation>
    <scope>NUCLEOTIDE SEQUENCE [LARGE SCALE GENOMIC DNA]</scope>
    <source>
        <strain evidence="2 3">NP11</strain>
    </source>
</reference>
<dbReference type="HOGENOM" id="CLU_863707_0_0_1"/>
<keyword evidence="3" id="KW-1185">Reference proteome</keyword>
<accession>M7X0P5</accession>
<evidence type="ECO:0000313" key="2">
    <source>
        <dbReference type="EMBL" id="EMS23670.1"/>
    </source>
</evidence>
<feature type="region of interest" description="Disordered" evidence="1">
    <location>
        <begin position="1"/>
        <end position="63"/>
    </location>
</feature>
<feature type="compositionally biased region" description="Basic and acidic residues" evidence="1">
    <location>
        <begin position="273"/>
        <end position="285"/>
    </location>
</feature>
<gene>
    <name evidence="2" type="ORF">RHTO_06729</name>
</gene>
<feature type="compositionally biased region" description="Low complexity" evidence="1">
    <location>
        <begin position="24"/>
        <end position="38"/>
    </location>
</feature>
<evidence type="ECO:0000256" key="1">
    <source>
        <dbReference type="SAM" id="MobiDB-lite"/>
    </source>
</evidence>
<feature type="region of interest" description="Disordered" evidence="1">
    <location>
        <begin position="81"/>
        <end position="114"/>
    </location>
</feature>
<feature type="region of interest" description="Disordered" evidence="1">
    <location>
        <begin position="252"/>
        <end position="322"/>
    </location>
</feature>
<sequence length="322" mass="34356">MSTPDPSHHDPSSPNPLEANSYFSPGASPALSASADPLDPFDPSFAHPPSPGASSTTSSSVVDSLAGAPYADVEARALEFLSASPPSTTPDPGFGWKDIPSRIRAPVPPTDVDIDVDEAQSRAIDYLRKMLDEAERDEWMYETPAVFGPPRAVGVEESRLAGREAVGRDALDVERGWTDRAFNIERWQVEGLGGRETGFDEGLAGFEGFETGEEGARFAEGEVESNLPSVYSTRLRPRETPPTTEVFTQVALPCRSSTKTTPRQPQASFPRRAAAEVHEIGESKRPSQTGPPDPPGLASVDLIPTPAVPPSTTVPTRVVSAP</sequence>
<dbReference type="Proteomes" id="UP000016926">
    <property type="component" value="Unassembled WGS sequence"/>
</dbReference>
<dbReference type="EMBL" id="KB722646">
    <property type="protein sequence ID" value="EMS23670.1"/>
    <property type="molecule type" value="Genomic_DNA"/>
</dbReference>
<proteinExistence type="predicted"/>
<evidence type="ECO:0000313" key="3">
    <source>
        <dbReference type="Proteomes" id="UP000016926"/>
    </source>
</evidence>
<dbReference type="OrthoDB" id="2530009at2759"/>
<protein>
    <submittedName>
        <fullName evidence="2">Uncharacterized protein</fullName>
    </submittedName>
</protein>
<dbReference type="AlphaFoldDB" id="M7X0P5"/>
<feature type="compositionally biased region" description="Low complexity" evidence="1">
    <location>
        <begin position="54"/>
        <end position="63"/>
    </location>
</feature>
<organism evidence="2 3">
    <name type="scientific">Rhodotorula toruloides (strain NP11)</name>
    <name type="common">Yeast</name>
    <name type="synonym">Rhodosporidium toruloides</name>
    <dbReference type="NCBI Taxonomy" id="1130832"/>
    <lineage>
        <taxon>Eukaryota</taxon>
        <taxon>Fungi</taxon>
        <taxon>Dikarya</taxon>
        <taxon>Basidiomycota</taxon>
        <taxon>Pucciniomycotina</taxon>
        <taxon>Microbotryomycetes</taxon>
        <taxon>Sporidiobolales</taxon>
        <taxon>Sporidiobolaceae</taxon>
        <taxon>Rhodotorula</taxon>
    </lineage>
</organism>
<dbReference type="RefSeq" id="XP_016274789.1">
    <property type="nucleotide sequence ID" value="XM_016420388.1"/>
</dbReference>